<dbReference type="RefSeq" id="WP_045467306.1">
    <property type="nucleotide sequence ID" value="NZ_BBLT01000009.1"/>
</dbReference>
<evidence type="ECO:0000313" key="1">
    <source>
        <dbReference type="EMBL" id="GAL86827.1"/>
    </source>
</evidence>
<proteinExistence type="predicted"/>
<sequence length="162" mass="18660">MIENAKVVDVFGRELYFTRQGRMGVELSWLDNDRLISKKVVDRQKQSLMPCITPKGDGMVLVFGELEGLVSPYDACIFNANGSVRVHLIPPKLISEEFKEYEIKVGKIESQKNIRFLWPYYFKKDGHDFLVIAVGFNNDWYEIRELNPNTGKFGQCFGATKQ</sequence>
<dbReference type="Proteomes" id="UP000030185">
    <property type="component" value="Unassembled WGS sequence"/>
</dbReference>
<accession>A0A098LKI0</accession>
<evidence type="ECO:0000313" key="2">
    <source>
        <dbReference type="Proteomes" id="UP000030185"/>
    </source>
</evidence>
<dbReference type="OrthoDB" id="1341760at2"/>
<dbReference type="STRING" id="153721.MYP_4057"/>
<name>A0A098LKI0_9BACT</name>
<comment type="caution">
    <text evidence="1">The sequence shown here is derived from an EMBL/GenBank/DDBJ whole genome shotgun (WGS) entry which is preliminary data.</text>
</comment>
<reference evidence="1 2" key="1">
    <citation type="submission" date="2014-09" db="EMBL/GenBank/DDBJ databases">
        <title>Sporocytophaga myxococcoides PG-01 genome sequencing.</title>
        <authorList>
            <person name="Liu L."/>
            <person name="Gao P.J."/>
            <person name="Chen G.J."/>
            <person name="Wang L.S."/>
        </authorList>
    </citation>
    <scope>NUCLEOTIDE SEQUENCE [LARGE SCALE GENOMIC DNA]</scope>
    <source>
        <strain evidence="1 2">PG-01</strain>
    </source>
</reference>
<dbReference type="EMBL" id="BBLT01000009">
    <property type="protein sequence ID" value="GAL86827.1"/>
    <property type="molecule type" value="Genomic_DNA"/>
</dbReference>
<protein>
    <submittedName>
        <fullName evidence="1">Uncharacterized protein</fullName>
    </submittedName>
</protein>
<keyword evidence="2" id="KW-1185">Reference proteome</keyword>
<organism evidence="1 2">
    <name type="scientific">Sporocytophaga myxococcoides</name>
    <dbReference type="NCBI Taxonomy" id="153721"/>
    <lineage>
        <taxon>Bacteria</taxon>
        <taxon>Pseudomonadati</taxon>
        <taxon>Bacteroidota</taxon>
        <taxon>Cytophagia</taxon>
        <taxon>Cytophagales</taxon>
        <taxon>Cytophagaceae</taxon>
        <taxon>Sporocytophaga</taxon>
    </lineage>
</organism>
<dbReference type="AlphaFoldDB" id="A0A098LKI0"/>
<gene>
    <name evidence="1" type="ORF">MYP_4057</name>
</gene>